<organism evidence="2 3">
    <name type="scientific">Glutamicibacter arilaitensis</name>
    <dbReference type="NCBI Taxonomy" id="256701"/>
    <lineage>
        <taxon>Bacteria</taxon>
        <taxon>Bacillati</taxon>
        <taxon>Actinomycetota</taxon>
        <taxon>Actinomycetes</taxon>
        <taxon>Micrococcales</taxon>
        <taxon>Micrococcaceae</taxon>
        <taxon>Glutamicibacter</taxon>
    </lineage>
</organism>
<gene>
    <name evidence="2" type="ORF">EXY26_06325</name>
</gene>
<evidence type="ECO:0000313" key="3">
    <source>
        <dbReference type="Proteomes" id="UP000297638"/>
    </source>
</evidence>
<proteinExistence type="predicted"/>
<name>A0A4Y8U016_9MICC</name>
<accession>A0A4Y8U016</accession>
<feature type="signal peptide" evidence="1">
    <location>
        <begin position="1"/>
        <end position="21"/>
    </location>
</feature>
<dbReference type="EMBL" id="SPDS01000001">
    <property type="protein sequence ID" value="TFH56643.1"/>
    <property type="molecule type" value="Genomic_DNA"/>
</dbReference>
<evidence type="ECO:0000256" key="1">
    <source>
        <dbReference type="SAM" id="SignalP"/>
    </source>
</evidence>
<sequence>MMTRKVSVVALLAAAVLGLSACDDANADQDGPLSFGAPDGDIENTSCGLTGQRNGVADVASNISDDPLWITAVEAVEAKHWDTVRPSVSLIDSGDSSLIGWNNADLDSVDVRRAVDNLVALDDPFEVQPGQSVQVELEGVVAASADNAEVSQLRIRYTTDLNPAKSSAVLGNIRYTLKADTCD</sequence>
<dbReference type="Proteomes" id="UP000297638">
    <property type="component" value="Unassembled WGS sequence"/>
</dbReference>
<dbReference type="RefSeq" id="WP_134779764.1">
    <property type="nucleotide sequence ID" value="NZ_SPDS01000001.1"/>
</dbReference>
<reference evidence="2 3" key="1">
    <citation type="submission" date="2019-03" db="EMBL/GenBank/DDBJ databases">
        <title>Glutamicibacter sp. LJH19 genome.</title>
        <authorList>
            <person name="Sinai Borker S."/>
            <person name="Kumar R."/>
        </authorList>
    </citation>
    <scope>NUCLEOTIDE SEQUENCE [LARGE SCALE GENOMIC DNA]</scope>
    <source>
        <strain evidence="2 3">LJH19</strain>
    </source>
</reference>
<dbReference type="PROSITE" id="PS51257">
    <property type="entry name" value="PROKAR_LIPOPROTEIN"/>
    <property type="match status" value="1"/>
</dbReference>
<evidence type="ECO:0000313" key="2">
    <source>
        <dbReference type="EMBL" id="TFH56643.1"/>
    </source>
</evidence>
<comment type="caution">
    <text evidence="2">The sequence shown here is derived from an EMBL/GenBank/DDBJ whole genome shotgun (WGS) entry which is preliminary data.</text>
</comment>
<feature type="chain" id="PRO_5038537162" description="Lipoprotein" evidence="1">
    <location>
        <begin position="22"/>
        <end position="183"/>
    </location>
</feature>
<keyword evidence="1" id="KW-0732">Signal</keyword>
<evidence type="ECO:0008006" key="4">
    <source>
        <dbReference type="Google" id="ProtNLM"/>
    </source>
</evidence>
<dbReference type="AlphaFoldDB" id="A0A4Y8U016"/>
<protein>
    <recommendedName>
        <fullName evidence="4">Lipoprotein</fullName>
    </recommendedName>
</protein>